<sequence length="49" mass="5707">MENTMENIMFYGMGGLIMTIFWVVIFVGGGYFVYTFMKNKENGHEDNTK</sequence>
<accession>A0A941GDP5</accession>
<evidence type="ECO:0000313" key="2">
    <source>
        <dbReference type="EMBL" id="MBR8669528.1"/>
    </source>
</evidence>
<dbReference type="EMBL" id="JAGTPX010000006">
    <property type="protein sequence ID" value="MBR8669528.1"/>
    <property type="molecule type" value="Genomic_DNA"/>
</dbReference>
<feature type="transmembrane region" description="Helical" evidence="1">
    <location>
        <begin position="12"/>
        <end position="34"/>
    </location>
</feature>
<keyword evidence="1" id="KW-1133">Transmembrane helix</keyword>
<protein>
    <submittedName>
        <fullName evidence="2">Uncharacterized protein</fullName>
    </submittedName>
</protein>
<reference evidence="2" key="1">
    <citation type="submission" date="2021-04" db="EMBL/GenBank/DDBJ databases">
        <title>Genomic analysis of electroactive and textile dye degrading Bacillus circulans strain: DC10 isolated from constructed wetland-microbial fuel cells treating textile dye wastewaters.</title>
        <authorList>
            <person name="Patel D.U."/>
            <person name="Desai C.R."/>
        </authorList>
    </citation>
    <scope>NUCLEOTIDE SEQUENCE</scope>
    <source>
        <strain evidence="2">DC10</strain>
    </source>
</reference>
<keyword evidence="1" id="KW-0472">Membrane</keyword>
<comment type="caution">
    <text evidence="2">The sequence shown here is derived from an EMBL/GenBank/DDBJ whole genome shotgun (WGS) entry which is preliminary data.</text>
</comment>
<dbReference type="AlphaFoldDB" id="A0A941GDP5"/>
<evidence type="ECO:0000256" key="1">
    <source>
        <dbReference type="SAM" id="Phobius"/>
    </source>
</evidence>
<name>A0A941GDP5_NIACI</name>
<proteinExistence type="predicted"/>
<keyword evidence="1" id="KW-0812">Transmembrane</keyword>
<organism evidence="2">
    <name type="scientific">Niallia circulans</name>
    <name type="common">Bacillus circulans</name>
    <dbReference type="NCBI Taxonomy" id="1397"/>
    <lineage>
        <taxon>Bacteria</taxon>
        <taxon>Bacillati</taxon>
        <taxon>Bacillota</taxon>
        <taxon>Bacilli</taxon>
        <taxon>Bacillales</taxon>
        <taxon>Bacillaceae</taxon>
        <taxon>Niallia</taxon>
    </lineage>
</organism>
<gene>
    <name evidence="2" type="ORF">KD144_08240</name>
</gene>
<dbReference type="RefSeq" id="WP_019380829.1">
    <property type="nucleotide sequence ID" value="NZ_JAGTPX020000007.1"/>
</dbReference>